<evidence type="ECO:0000256" key="1">
    <source>
        <dbReference type="ARBA" id="ARBA00023015"/>
    </source>
</evidence>
<name>A0A0C6FJX4_9HYPH</name>
<dbReference type="PROSITE" id="PS01124">
    <property type="entry name" value="HTH_ARAC_FAMILY_2"/>
    <property type="match status" value="1"/>
</dbReference>
<evidence type="ECO:0000259" key="4">
    <source>
        <dbReference type="PROSITE" id="PS01124"/>
    </source>
</evidence>
<dbReference type="EMBL" id="AP014704">
    <property type="protein sequence ID" value="BAQ45419.1"/>
    <property type="molecule type" value="Genomic_DNA"/>
</dbReference>
<reference evidence="6" key="2">
    <citation type="submission" date="2015-01" db="EMBL/GenBank/DDBJ databases">
        <title>Complete genome sequence of Methylobacterium aquaticum strain 22A.</title>
        <authorList>
            <person name="Tani A."/>
            <person name="Ogura Y."/>
            <person name="Hayashi T."/>
        </authorList>
    </citation>
    <scope>NUCLEOTIDE SEQUENCE [LARGE SCALE GENOMIC DNA]</scope>
    <source>
        <strain evidence="6">MA-22A</strain>
    </source>
</reference>
<dbReference type="Pfam" id="PF12833">
    <property type="entry name" value="HTH_18"/>
    <property type="match status" value="1"/>
</dbReference>
<keyword evidence="2 5" id="KW-0238">DNA-binding</keyword>
<dbReference type="GO" id="GO:0003700">
    <property type="term" value="F:DNA-binding transcription factor activity"/>
    <property type="evidence" value="ECO:0007669"/>
    <property type="project" value="InterPro"/>
</dbReference>
<dbReference type="KEGG" id="maqu:Maq22A_c10730"/>
<dbReference type="PANTHER" id="PTHR43280:SF32">
    <property type="entry name" value="TRANSCRIPTIONAL REGULATORY PROTEIN"/>
    <property type="match status" value="1"/>
</dbReference>
<dbReference type="SUPFAM" id="SSF46689">
    <property type="entry name" value="Homeodomain-like"/>
    <property type="match status" value="1"/>
</dbReference>
<dbReference type="SMART" id="SM00342">
    <property type="entry name" value="HTH_ARAC"/>
    <property type="match status" value="1"/>
</dbReference>
<dbReference type="GO" id="GO:0043565">
    <property type="term" value="F:sequence-specific DNA binding"/>
    <property type="evidence" value="ECO:0007669"/>
    <property type="project" value="InterPro"/>
</dbReference>
<protein>
    <submittedName>
        <fullName evidence="5">AraC-type DNA-binding domain-containing proteins</fullName>
    </submittedName>
</protein>
<evidence type="ECO:0000256" key="3">
    <source>
        <dbReference type="ARBA" id="ARBA00023163"/>
    </source>
</evidence>
<proteinExistence type="predicted"/>
<dbReference type="AlphaFoldDB" id="A0A0C6FJX4"/>
<dbReference type="InterPro" id="IPR047264">
    <property type="entry name" value="Cupin_HpaA-like_N"/>
</dbReference>
<dbReference type="InterPro" id="IPR011051">
    <property type="entry name" value="RmlC_Cupin_sf"/>
</dbReference>
<dbReference type="STRING" id="270351.Maq22A_c10730"/>
<dbReference type="PATRIC" id="fig|270351.10.peg.2067"/>
<dbReference type="InterPro" id="IPR018060">
    <property type="entry name" value="HTH_AraC"/>
</dbReference>
<evidence type="ECO:0000256" key="2">
    <source>
        <dbReference type="ARBA" id="ARBA00023125"/>
    </source>
</evidence>
<gene>
    <name evidence="5" type="primary">araC</name>
    <name evidence="5" type="ORF">Maq22A_c10730</name>
</gene>
<dbReference type="RefSeq" id="WP_063920101.1">
    <property type="nucleotide sequence ID" value="NZ_AP014704.1"/>
</dbReference>
<feature type="domain" description="HTH araC/xylS-type" evidence="4">
    <location>
        <begin position="197"/>
        <end position="295"/>
    </location>
</feature>
<dbReference type="InterPro" id="IPR020449">
    <property type="entry name" value="Tscrpt_reg_AraC-type_HTH"/>
</dbReference>
<dbReference type="PANTHER" id="PTHR43280">
    <property type="entry name" value="ARAC-FAMILY TRANSCRIPTIONAL REGULATOR"/>
    <property type="match status" value="1"/>
</dbReference>
<evidence type="ECO:0000313" key="5">
    <source>
        <dbReference type="EMBL" id="BAQ45419.1"/>
    </source>
</evidence>
<dbReference type="Proteomes" id="UP000061432">
    <property type="component" value="Chromosome"/>
</dbReference>
<accession>A0A0C6FJX4</accession>
<keyword evidence="3" id="KW-0804">Transcription</keyword>
<organism evidence="5 6">
    <name type="scientific">Methylobacterium aquaticum</name>
    <dbReference type="NCBI Taxonomy" id="270351"/>
    <lineage>
        <taxon>Bacteria</taxon>
        <taxon>Pseudomonadati</taxon>
        <taxon>Pseudomonadota</taxon>
        <taxon>Alphaproteobacteria</taxon>
        <taxon>Hyphomicrobiales</taxon>
        <taxon>Methylobacteriaceae</taxon>
        <taxon>Methylobacterium</taxon>
    </lineage>
</organism>
<evidence type="ECO:0000313" key="6">
    <source>
        <dbReference type="Proteomes" id="UP000061432"/>
    </source>
</evidence>
<dbReference type="PRINTS" id="PR00032">
    <property type="entry name" value="HTHARAC"/>
</dbReference>
<reference evidence="5 6" key="1">
    <citation type="journal article" date="2015" name="Genome Announc.">
        <title>Complete Genome Sequence of Methylobacterium aquaticum Strain 22A, Isolated from Racomitrium japonicum Moss.</title>
        <authorList>
            <person name="Tani A."/>
            <person name="Ogura Y."/>
            <person name="Hayashi T."/>
            <person name="Kimbara K."/>
        </authorList>
    </citation>
    <scope>NUCLEOTIDE SEQUENCE [LARGE SCALE GENOMIC DNA]</scope>
    <source>
        <strain evidence="5 6">MA-22A</strain>
    </source>
</reference>
<sequence>MQRRLERPIPVFRLYGEVAGATVPGFVHAERIGTSAALHDWEIAPHRHGALAQGLVITKGHGAVSLDASREDFCAPWLVWVPSGVVHAFSFRPGTDGVVLSLADDFLAAVLDPDPDAARLRATAEATFSGRPGSPEEIDLDLAGLVQTLAREAAGALPGAASAVAALVKLLVVGVLRTRATRAITEPAALARADLHRRFRRLVEAHLRENWPIARFAAALGVSPDRLHAACTEAVRRAPQGILHDRLMLEAKRSLIYTTLPVSKIAFDLGFNDPAYFSRFFAARAGVSPAAFRRESRGADA</sequence>
<dbReference type="CDD" id="cd06999">
    <property type="entry name" value="cupin_HpaA-like_N"/>
    <property type="match status" value="1"/>
</dbReference>
<keyword evidence="1" id="KW-0805">Transcription regulation</keyword>
<dbReference type="SUPFAM" id="SSF51182">
    <property type="entry name" value="RmlC-like cupins"/>
    <property type="match status" value="1"/>
</dbReference>
<dbReference type="Gene3D" id="1.10.10.60">
    <property type="entry name" value="Homeodomain-like"/>
    <property type="match status" value="1"/>
</dbReference>
<dbReference type="InterPro" id="IPR009057">
    <property type="entry name" value="Homeodomain-like_sf"/>
</dbReference>